<protein>
    <submittedName>
        <fullName evidence="1">Uncharacterized protein</fullName>
    </submittedName>
</protein>
<dbReference type="Proteomes" id="UP000298138">
    <property type="component" value="Unassembled WGS sequence"/>
</dbReference>
<evidence type="ECO:0000313" key="1">
    <source>
        <dbReference type="EMBL" id="TGZ76930.1"/>
    </source>
</evidence>
<reference evidence="1 2" key="1">
    <citation type="submission" date="2019-04" db="EMBL/GenBank/DDBJ databases">
        <title>Comparative genomics and transcriptomics to analyze fruiting body development in filamentous ascomycetes.</title>
        <authorList>
            <consortium name="DOE Joint Genome Institute"/>
            <person name="Lutkenhaus R."/>
            <person name="Traeger S."/>
            <person name="Breuer J."/>
            <person name="Kuo A."/>
            <person name="Lipzen A."/>
            <person name="Pangilinan J."/>
            <person name="Dilworth D."/>
            <person name="Sandor L."/>
            <person name="Poggeler S."/>
            <person name="Barry K."/>
            <person name="Grigoriev I.V."/>
            <person name="Nowrousian M."/>
        </authorList>
    </citation>
    <scope>NUCLEOTIDE SEQUENCE [LARGE SCALE GENOMIC DNA]</scope>
    <source>
        <strain evidence="1 2">CBS 389.68</strain>
    </source>
</reference>
<evidence type="ECO:0000313" key="2">
    <source>
        <dbReference type="Proteomes" id="UP000298138"/>
    </source>
</evidence>
<sequence length="176" mass="19167">MSPSVASACFPPADCALYPIAGFSWPFMAQCTLSLSLSLSGTCSLFPCSEPTITYRMRSPNPNRFSSSHGCHRFGLWCITTSTFHDSCLLGEVIQLPILFEPGLGRKWQHVFQEWTETEPCLDNGRPGALACNSTSSSHGAPRGLHSLNSKMIFAPIDGALCQRSPLKVIDTIELV</sequence>
<proteinExistence type="predicted"/>
<dbReference type="InParanoid" id="A0A4S2MJ20"/>
<organism evidence="1 2">
    <name type="scientific">Ascodesmis nigricans</name>
    <dbReference type="NCBI Taxonomy" id="341454"/>
    <lineage>
        <taxon>Eukaryota</taxon>
        <taxon>Fungi</taxon>
        <taxon>Dikarya</taxon>
        <taxon>Ascomycota</taxon>
        <taxon>Pezizomycotina</taxon>
        <taxon>Pezizomycetes</taxon>
        <taxon>Pezizales</taxon>
        <taxon>Ascodesmidaceae</taxon>
        <taxon>Ascodesmis</taxon>
    </lineage>
</organism>
<keyword evidence="2" id="KW-1185">Reference proteome</keyword>
<dbReference type="AlphaFoldDB" id="A0A4S2MJ20"/>
<dbReference type="EMBL" id="ML220163">
    <property type="protein sequence ID" value="TGZ76930.1"/>
    <property type="molecule type" value="Genomic_DNA"/>
</dbReference>
<name>A0A4S2MJ20_9PEZI</name>
<gene>
    <name evidence="1" type="ORF">EX30DRAFT_225520</name>
</gene>
<accession>A0A4S2MJ20</accession>